<reference evidence="2 3" key="1">
    <citation type="submission" date="2017-07" db="EMBL/GenBank/DDBJ databases">
        <title>Genome sequence of the Sordaria macrospora wild type strain R19027.</title>
        <authorList>
            <person name="Nowrousian M."/>
            <person name="Teichert I."/>
            <person name="Kueck U."/>
        </authorList>
    </citation>
    <scope>NUCLEOTIDE SEQUENCE [LARGE SCALE GENOMIC DNA]</scope>
    <source>
        <strain evidence="2 3">R19027</strain>
        <tissue evidence="2">Mycelium</tissue>
    </source>
</reference>
<dbReference type="Proteomes" id="UP000433876">
    <property type="component" value="Unassembled WGS sequence"/>
</dbReference>
<name>A0A8S8ZHN1_SORMA</name>
<feature type="signal peptide" evidence="1">
    <location>
        <begin position="1"/>
        <end position="21"/>
    </location>
</feature>
<evidence type="ECO:0000256" key="1">
    <source>
        <dbReference type="SAM" id="SignalP"/>
    </source>
</evidence>
<dbReference type="VEuPathDB" id="FungiDB:SMAC_01488"/>
<feature type="chain" id="PRO_5035931716" evidence="1">
    <location>
        <begin position="22"/>
        <end position="118"/>
    </location>
</feature>
<gene>
    <name evidence="2" type="ORF">SMACR_01488</name>
</gene>
<sequence length="118" mass="12429">MVQITSVLVATAAFLGAGVSAQHPSPMPDTCTVGVIYCGHELLNNNANFETVWKPRINAALAAEGLGPIPNIGSRGYDATYNCTSPITLDYLSWCGAPGRCQPPNNQFCNGKDSCCHA</sequence>
<evidence type="ECO:0000313" key="3">
    <source>
        <dbReference type="Proteomes" id="UP000433876"/>
    </source>
</evidence>
<evidence type="ECO:0000313" key="2">
    <source>
        <dbReference type="EMBL" id="KAA8629139.1"/>
    </source>
</evidence>
<protein>
    <submittedName>
        <fullName evidence="2">Uncharacterized protein</fullName>
    </submittedName>
</protein>
<dbReference type="EMBL" id="NMPR01000148">
    <property type="protein sequence ID" value="KAA8629139.1"/>
    <property type="molecule type" value="Genomic_DNA"/>
</dbReference>
<accession>A0A8S8ZHN1</accession>
<dbReference type="OMA" id="FNTCEAN"/>
<keyword evidence="1" id="KW-0732">Signal</keyword>
<proteinExistence type="predicted"/>
<comment type="caution">
    <text evidence="2">The sequence shown here is derived from an EMBL/GenBank/DDBJ whole genome shotgun (WGS) entry which is preliminary data.</text>
</comment>
<dbReference type="AlphaFoldDB" id="A0A8S8ZHN1"/>
<organism evidence="2 3">
    <name type="scientific">Sordaria macrospora</name>
    <dbReference type="NCBI Taxonomy" id="5147"/>
    <lineage>
        <taxon>Eukaryota</taxon>
        <taxon>Fungi</taxon>
        <taxon>Dikarya</taxon>
        <taxon>Ascomycota</taxon>
        <taxon>Pezizomycotina</taxon>
        <taxon>Sordariomycetes</taxon>
        <taxon>Sordariomycetidae</taxon>
        <taxon>Sordariales</taxon>
        <taxon>Sordariaceae</taxon>
        <taxon>Sordaria</taxon>
    </lineage>
</organism>